<keyword evidence="2" id="KW-1185">Reference proteome</keyword>
<reference evidence="1 2" key="1">
    <citation type="submission" date="2012-08" db="EMBL/GenBank/DDBJ databases">
        <title>The Genome Sequence of Turicella otitidis ATCC 51513.</title>
        <authorList>
            <consortium name="The Broad Institute Genome Sequencing Platform"/>
            <person name="Earl A."/>
            <person name="Ward D."/>
            <person name="Feldgarden M."/>
            <person name="Gevers D."/>
            <person name="Huys G."/>
            <person name="Walker B."/>
            <person name="Young S.K."/>
            <person name="Zeng Q."/>
            <person name="Gargeya S."/>
            <person name="Fitzgerald M."/>
            <person name="Haas B."/>
            <person name="Abouelleil A."/>
            <person name="Alvarado L."/>
            <person name="Arachchi H.M."/>
            <person name="Berlin A.M."/>
            <person name="Chapman S.B."/>
            <person name="Goldberg J."/>
            <person name="Griggs A."/>
            <person name="Gujja S."/>
            <person name="Hansen M."/>
            <person name="Howarth C."/>
            <person name="Imamovic A."/>
            <person name="Larimer J."/>
            <person name="McCowen C."/>
            <person name="Montmayeur A."/>
            <person name="Murphy C."/>
            <person name="Neiman D."/>
            <person name="Pearson M."/>
            <person name="Priest M."/>
            <person name="Roberts A."/>
            <person name="Saif S."/>
            <person name="Shea T."/>
            <person name="Sisk P."/>
            <person name="Sykes S."/>
            <person name="Wortman J."/>
            <person name="Nusbaum C."/>
            <person name="Birren B."/>
        </authorList>
    </citation>
    <scope>NUCLEOTIDE SEQUENCE [LARGE SCALE GENOMIC DNA]</scope>
    <source>
        <strain evidence="1 2">ATCC 51513</strain>
    </source>
</reference>
<evidence type="ECO:0000313" key="1">
    <source>
        <dbReference type="EMBL" id="EJZ82681.1"/>
    </source>
</evidence>
<name>K0YGZ1_9CORY</name>
<dbReference type="OrthoDB" id="4772660at2"/>
<dbReference type="Proteomes" id="UP000006078">
    <property type="component" value="Unassembled WGS sequence"/>
</dbReference>
<proteinExistence type="predicted"/>
<sequence length="180" mass="18586">MVFTLIVVVAVMVGFVLPTGLCSFEPGRPEGGPVQEVDEASFLELEARSMPFAVRLPERPEGWTANSARRLQVDGEPGAAVGYITADDGYLRLVQTGAPAEGAAGLDGAFREPAGEESLPGGATAEVFADPNGDARDVWVVDAGDARLMVSGAATDEERAELFSAALDADPLPGGEPAQG</sequence>
<organism evidence="1 2">
    <name type="scientific">Corynebacterium otitidis ATCC 51513</name>
    <dbReference type="NCBI Taxonomy" id="883169"/>
    <lineage>
        <taxon>Bacteria</taxon>
        <taxon>Bacillati</taxon>
        <taxon>Actinomycetota</taxon>
        <taxon>Actinomycetes</taxon>
        <taxon>Mycobacteriales</taxon>
        <taxon>Corynebacteriaceae</taxon>
        <taxon>Corynebacterium</taxon>
    </lineage>
</organism>
<protein>
    <submittedName>
        <fullName evidence="1">Uncharacterized protein</fullName>
    </submittedName>
</protein>
<dbReference type="Pfam" id="PF14030">
    <property type="entry name" value="DUF4245"/>
    <property type="match status" value="1"/>
</dbReference>
<dbReference type="AlphaFoldDB" id="K0YGZ1"/>
<dbReference type="InterPro" id="IPR025339">
    <property type="entry name" value="DUF4245"/>
</dbReference>
<gene>
    <name evidence="1" type="ORF">HMPREF9719_00339</name>
</gene>
<dbReference type="STRING" id="29321.AAV33_07405"/>
<dbReference type="EMBL" id="AHAE01000021">
    <property type="protein sequence ID" value="EJZ82681.1"/>
    <property type="molecule type" value="Genomic_DNA"/>
</dbReference>
<comment type="caution">
    <text evidence="1">The sequence shown here is derived from an EMBL/GenBank/DDBJ whole genome shotgun (WGS) entry which is preliminary data.</text>
</comment>
<evidence type="ECO:0000313" key="2">
    <source>
        <dbReference type="Proteomes" id="UP000006078"/>
    </source>
</evidence>
<dbReference type="HOGENOM" id="CLU_095244_0_1_11"/>
<accession>K0YGZ1</accession>
<dbReference type="eggNOG" id="ENOG50330AZ">
    <property type="taxonomic scope" value="Bacteria"/>
</dbReference>